<dbReference type="AlphaFoldDB" id="A0A5E4QTA2"/>
<feature type="transmembrane region" description="Helical" evidence="1">
    <location>
        <begin position="95"/>
        <end position="114"/>
    </location>
</feature>
<name>A0A5E4QTA2_9NEOP</name>
<gene>
    <name evidence="2" type="ORF">LSINAPIS_LOCUS11708</name>
</gene>
<sequence length="182" mass="21485">MRVEIPEFRRCCFCVPLRQGVLCFGYISLVFTIFIIGVEIHFHEDILQSRTLVPYRGITFFVKSWLLFLMYIVETAFTVILLVGAHKKTVQLLRVYFYYEVTTMLATVVTFVVIDYDFMFRNREYLFIEGSFIFLGFVLHIYLLLLVRSLIRKLKLRSGVTFINHISEVIVETPVETTRNLL</sequence>
<evidence type="ECO:0000313" key="3">
    <source>
        <dbReference type="Proteomes" id="UP000324832"/>
    </source>
</evidence>
<reference evidence="2 3" key="1">
    <citation type="submission" date="2017-07" db="EMBL/GenBank/DDBJ databases">
        <authorList>
            <person name="Talla V."/>
            <person name="Backstrom N."/>
        </authorList>
    </citation>
    <scope>NUCLEOTIDE SEQUENCE [LARGE SCALE GENOMIC DNA]</scope>
</reference>
<organism evidence="2 3">
    <name type="scientific">Leptidea sinapis</name>
    <dbReference type="NCBI Taxonomy" id="189913"/>
    <lineage>
        <taxon>Eukaryota</taxon>
        <taxon>Metazoa</taxon>
        <taxon>Ecdysozoa</taxon>
        <taxon>Arthropoda</taxon>
        <taxon>Hexapoda</taxon>
        <taxon>Insecta</taxon>
        <taxon>Pterygota</taxon>
        <taxon>Neoptera</taxon>
        <taxon>Endopterygota</taxon>
        <taxon>Lepidoptera</taxon>
        <taxon>Glossata</taxon>
        <taxon>Ditrysia</taxon>
        <taxon>Papilionoidea</taxon>
        <taxon>Pieridae</taxon>
        <taxon>Dismorphiinae</taxon>
        <taxon>Leptidea</taxon>
    </lineage>
</organism>
<proteinExistence type="predicted"/>
<evidence type="ECO:0000313" key="2">
    <source>
        <dbReference type="EMBL" id="VVD01247.1"/>
    </source>
</evidence>
<protein>
    <submittedName>
        <fullName evidence="2">Uncharacterized protein</fullName>
    </submittedName>
</protein>
<evidence type="ECO:0000256" key="1">
    <source>
        <dbReference type="SAM" id="Phobius"/>
    </source>
</evidence>
<accession>A0A5E4QTA2</accession>
<keyword evidence="1" id="KW-0472">Membrane</keyword>
<keyword evidence="1" id="KW-0812">Transmembrane</keyword>
<feature type="transmembrane region" description="Helical" evidence="1">
    <location>
        <begin position="62"/>
        <end position="83"/>
    </location>
</feature>
<dbReference type="EMBL" id="FZQP02005255">
    <property type="protein sequence ID" value="VVD01247.1"/>
    <property type="molecule type" value="Genomic_DNA"/>
</dbReference>
<dbReference type="Proteomes" id="UP000324832">
    <property type="component" value="Unassembled WGS sequence"/>
</dbReference>
<feature type="transmembrane region" description="Helical" evidence="1">
    <location>
        <begin position="126"/>
        <end position="147"/>
    </location>
</feature>
<keyword evidence="1" id="KW-1133">Transmembrane helix</keyword>
<keyword evidence="3" id="KW-1185">Reference proteome</keyword>
<feature type="transmembrane region" description="Helical" evidence="1">
    <location>
        <begin position="21"/>
        <end position="42"/>
    </location>
</feature>